<keyword evidence="5" id="KW-1185">Reference proteome</keyword>
<keyword evidence="2" id="KW-1133">Transmembrane helix</keyword>
<feature type="compositionally biased region" description="Basic and acidic residues" evidence="1">
    <location>
        <begin position="124"/>
        <end position="139"/>
    </location>
</feature>
<gene>
    <name evidence="4" type="ORF">PV662_12085</name>
</gene>
<evidence type="ECO:0000259" key="3">
    <source>
        <dbReference type="Pfam" id="PF20177"/>
    </source>
</evidence>
<organism evidence="4 5">
    <name type="scientific">Streptomyces europaeiscabiei</name>
    <dbReference type="NCBI Taxonomy" id="146819"/>
    <lineage>
        <taxon>Bacteria</taxon>
        <taxon>Bacillati</taxon>
        <taxon>Actinomycetota</taxon>
        <taxon>Actinomycetes</taxon>
        <taxon>Kitasatosporales</taxon>
        <taxon>Streptomycetaceae</taxon>
        <taxon>Streptomyces</taxon>
    </lineage>
</organism>
<feature type="transmembrane region" description="Helical" evidence="2">
    <location>
        <begin position="57"/>
        <end position="76"/>
    </location>
</feature>
<reference evidence="4 5" key="1">
    <citation type="journal article" date="2023" name="Microb. Genom.">
        <title>Mesoterricola silvestris gen. nov., sp. nov., Mesoterricola sediminis sp. nov., Geothrix oryzae sp. nov., Geothrix edaphica sp. nov., Geothrix rubra sp. nov., and Geothrix limicola sp. nov., six novel members of Acidobacteriota isolated from soils.</title>
        <authorList>
            <person name="Weisberg A.J."/>
            <person name="Pearce E."/>
            <person name="Kramer C.G."/>
            <person name="Chang J.H."/>
            <person name="Clarke C.R."/>
        </authorList>
    </citation>
    <scope>NUCLEOTIDE SEQUENCE [LARGE SCALE GENOMIC DNA]</scope>
    <source>
        <strain evidence="4 5">ID09-01A</strain>
    </source>
</reference>
<feature type="transmembrane region" description="Helical" evidence="2">
    <location>
        <begin position="88"/>
        <end position="113"/>
    </location>
</feature>
<accession>A0ABU4NBL6</accession>
<name>A0ABU4NBL6_9ACTN</name>
<evidence type="ECO:0000256" key="2">
    <source>
        <dbReference type="SAM" id="Phobius"/>
    </source>
</evidence>
<evidence type="ECO:0000256" key="1">
    <source>
        <dbReference type="SAM" id="MobiDB-lite"/>
    </source>
</evidence>
<dbReference type="Pfam" id="PF20177">
    <property type="entry name" value="DUF6542"/>
    <property type="match status" value="1"/>
</dbReference>
<comment type="caution">
    <text evidence="4">The sequence shown here is derived from an EMBL/GenBank/DDBJ whole genome shotgun (WGS) entry which is preliminary data.</text>
</comment>
<feature type="compositionally biased region" description="Low complexity" evidence="1">
    <location>
        <begin position="149"/>
        <end position="167"/>
    </location>
</feature>
<dbReference type="EMBL" id="JARAYU010000003">
    <property type="protein sequence ID" value="MDX3700486.1"/>
    <property type="molecule type" value="Genomic_DNA"/>
</dbReference>
<feature type="region of interest" description="Disordered" evidence="1">
    <location>
        <begin position="124"/>
        <end position="185"/>
    </location>
</feature>
<keyword evidence="2" id="KW-0812">Transmembrane</keyword>
<sequence>MPNPRLTDLGCGLFCGVSMFVLACLDRLVFGASPVLYGVLFLLVSALTAMWVRRGDLASAPVVVPIAFAVGLPLLARGEGGLGGHLMALVTALAMQAGWLYGGTLVAGVIVTVRKLRLMARRAAERERERERADREGRARVGGQGGQGQVRASGGQARPPYGHRPVGPRAPRPPAQPRRAAPRGY</sequence>
<evidence type="ECO:0000313" key="5">
    <source>
        <dbReference type="Proteomes" id="UP001271274"/>
    </source>
</evidence>
<protein>
    <recommendedName>
        <fullName evidence="3">DUF6542 domain-containing protein</fullName>
    </recommendedName>
</protein>
<evidence type="ECO:0000313" key="4">
    <source>
        <dbReference type="EMBL" id="MDX3700486.1"/>
    </source>
</evidence>
<proteinExistence type="predicted"/>
<dbReference type="Proteomes" id="UP001271274">
    <property type="component" value="Unassembled WGS sequence"/>
</dbReference>
<dbReference type="PROSITE" id="PS51257">
    <property type="entry name" value="PROKAR_LIPOPROTEIN"/>
    <property type="match status" value="1"/>
</dbReference>
<keyword evidence="2" id="KW-0472">Membrane</keyword>
<dbReference type="InterPro" id="IPR046672">
    <property type="entry name" value="DUF6542"/>
</dbReference>
<feature type="transmembrane region" description="Helical" evidence="2">
    <location>
        <begin position="35"/>
        <end position="52"/>
    </location>
</feature>
<feature type="domain" description="DUF6542" evidence="3">
    <location>
        <begin position="5"/>
        <end position="118"/>
    </location>
</feature>